<accession>A0A7J7LV29</accession>
<evidence type="ECO:0000313" key="2">
    <source>
        <dbReference type="Proteomes" id="UP000541444"/>
    </source>
</evidence>
<keyword evidence="2" id="KW-1185">Reference proteome</keyword>
<evidence type="ECO:0000313" key="1">
    <source>
        <dbReference type="EMBL" id="KAF6146392.1"/>
    </source>
</evidence>
<protein>
    <submittedName>
        <fullName evidence="1">Uncharacterized protein</fullName>
    </submittedName>
</protein>
<proteinExistence type="predicted"/>
<dbReference type="Proteomes" id="UP000541444">
    <property type="component" value="Unassembled WGS sequence"/>
</dbReference>
<dbReference type="AlphaFoldDB" id="A0A7J7LV29"/>
<reference evidence="1 2" key="1">
    <citation type="journal article" date="2020" name="IScience">
        <title>Genome Sequencing of the Endangered Kingdonia uniflora (Circaeasteraceae, Ranunculales) Reveals Potential Mechanisms of Evolutionary Specialization.</title>
        <authorList>
            <person name="Sun Y."/>
            <person name="Deng T."/>
            <person name="Zhang A."/>
            <person name="Moore M.J."/>
            <person name="Landis J.B."/>
            <person name="Lin N."/>
            <person name="Zhang H."/>
            <person name="Zhang X."/>
            <person name="Huang J."/>
            <person name="Zhang X."/>
            <person name="Sun H."/>
            <person name="Wang H."/>
        </authorList>
    </citation>
    <scope>NUCLEOTIDE SEQUENCE [LARGE SCALE GENOMIC DNA]</scope>
    <source>
        <strain evidence="1">TB1705</strain>
        <tissue evidence="1">Leaf</tissue>
    </source>
</reference>
<organism evidence="1 2">
    <name type="scientific">Kingdonia uniflora</name>
    <dbReference type="NCBI Taxonomy" id="39325"/>
    <lineage>
        <taxon>Eukaryota</taxon>
        <taxon>Viridiplantae</taxon>
        <taxon>Streptophyta</taxon>
        <taxon>Embryophyta</taxon>
        <taxon>Tracheophyta</taxon>
        <taxon>Spermatophyta</taxon>
        <taxon>Magnoliopsida</taxon>
        <taxon>Ranunculales</taxon>
        <taxon>Circaeasteraceae</taxon>
        <taxon>Kingdonia</taxon>
    </lineage>
</organism>
<dbReference type="EMBL" id="JACGCM010001987">
    <property type="protein sequence ID" value="KAF6146392.1"/>
    <property type="molecule type" value="Genomic_DNA"/>
</dbReference>
<sequence>MFVFLYSEDVLQVIRLSNLTTIYSDTAFNVSCFLNRHPLGKTNSLPITLTRHNDNTLFNTDIPFFKCCLHHHKVRVLGFFSPKATRDFSCEGAIVGTYPLSYGHSISSIPRAPEDSILSSTRLTHKQTCYKHVNSYTSTTNSS</sequence>
<comment type="caution">
    <text evidence="1">The sequence shown here is derived from an EMBL/GenBank/DDBJ whole genome shotgun (WGS) entry which is preliminary data.</text>
</comment>
<name>A0A7J7LV29_9MAGN</name>
<gene>
    <name evidence="1" type="ORF">GIB67_042885</name>
</gene>